<feature type="transmembrane region" description="Helical" evidence="7">
    <location>
        <begin position="49"/>
        <end position="66"/>
    </location>
</feature>
<feature type="transmembrane region" description="Helical" evidence="7">
    <location>
        <begin position="133"/>
        <end position="153"/>
    </location>
</feature>
<name>A0A2S6GQH3_9PSEU</name>
<feature type="domain" description="EamA" evidence="8">
    <location>
        <begin position="15"/>
        <end position="150"/>
    </location>
</feature>
<feature type="transmembrane region" description="Helical" evidence="7">
    <location>
        <begin position="287"/>
        <end position="307"/>
    </location>
</feature>
<reference evidence="9 10" key="1">
    <citation type="submission" date="2018-02" db="EMBL/GenBank/DDBJ databases">
        <title>Genomic Encyclopedia of Archaeal and Bacterial Type Strains, Phase II (KMG-II): from individual species to whole genera.</title>
        <authorList>
            <person name="Goeker M."/>
        </authorList>
    </citation>
    <scope>NUCLEOTIDE SEQUENCE [LARGE SCALE GENOMIC DNA]</scope>
    <source>
        <strain evidence="9 10">YU 961-1</strain>
    </source>
</reference>
<protein>
    <submittedName>
        <fullName evidence="9">Threonine/homoserine efflux transporter RhtA</fullName>
    </submittedName>
</protein>
<evidence type="ECO:0000313" key="9">
    <source>
        <dbReference type="EMBL" id="PPK67482.1"/>
    </source>
</evidence>
<dbReference type="InterPro" id="IPR051258">
    <property type="entry name" value="Diverse_Substrate_Transporter"/>
</dbReference>
<evidence type="ECO:0000256" key="4">
    <source>
        <dbReference type="ARBA" id="ARBA00022692"/>
    </source>
</evidence>
<dbReference type="PANTHER" id="PTHR42920">
    <property type="entry name" value="OS03G0707200 PROTEIN-RELATED"/>
    <property type="match status" value="1"/>
</dbReference>
<dbReference type="InterPro" id="IPR037185">
    <property type="entry name" value="EmrE-like"/>
</dbReference>
<keyword evidence="6 7" id="KW-0472">Membrane</keyword>
<dbReference type="RefSeq" id="WP_245931307.1">
    <property type="nucleotide sequence ID" value="NZ_PTIX01000007.1"/>
</dbReference>
<dbReference type="InterPro" id="IPR000620">
    <property type="entry name" value="EamA_dom"/>
</dbReference>
<comment type="subcellular location">
    <subcellularLocation>
        <location evidence="1">Cell membrane</location>
        <topology evidence="1">Multi-pass membrane protein</topology>
    </subcellularLocation>
</comment>
<evidence type="ECO:0000313" key="10">
    <source>
        <dbReference type="Proteomes" id="UP000239203"/>
    </source>
</evidence>
<comment type="caution">
    <text evidence="9">The sequence shown here is derived from an EMBL/GenBank/DDBJ whole genome shotgun (WGS) entry which is preliminary data.</text>
</comment>
<dbReference type="PANTHER" id="PTHR42920:SF5">
    <property type="entry name" value="EAMA DOMAIN-CONTAINING PROTEIN"/>
    <property type="match status" value="1"/>
</dbReference>
<keyword evidence="3" id="KW-1003">Cell membrane</keyword>
<dbReference type="GO" id="GO:0005886">
    <property type="term" value="C:plasma membrane"/>
    <property type="evidence" value="ECO:0007669"/>
    <property type="project" value="UniProtKB-SubCell"/>
</dbReference>
<dbReference type="Proteomes" id="UP000239203">
    <property type="component" value="Unassembled WGS sequence"/>
</dbReference>
<dbReference type="EMBL" id="PTIX01000007">
    <property type="protein sequence ID" value="PPK67482.1"/>
    <property type="molecule type" value="Genomic_DNA"/>
</dbReference>
<evidence type="ECO:0000256" key="3">
    <source>
        <dbReference type="ARBA" id="ARBA00022475"/>
    </source>
</evidence>
<proteinExistence type="inferred from homology"/>
<feature type="transmembrane region" description="Helical" evidence="7">
    <location>
        <begin position="159"/>
        <end position="179"/>
    </location>
</feature>
<evidence type="ECO:0000256" key="7">
    <source>
        <dbReference type="SAM" id="Phobius"/>
    </source>
</evidence>
<comment type="similarity">
    <text evidence="2">Belongs to the EamA transporter family.</text>
</comment>
<feature type="transmembrane region" description="Helical" evidence="7">
    <location>
        <begin position="231"/>
        <end position="249"/>
    </location>
</feature>
<sequence>MTTVELRTPAQHRVRGTLLILFASAAFGSSGPLAKSVMQAGFAPHQVASARAGIAALVLLVTVAAIRPDILRVRREHLKTLVAYGLIGVALVQLLFFVAVSRLPVGIAMLLEYVSPVLVALWVRFVRRVHLPALFWVGTALALTGLGLITQFWDGLQLDTTGLLAGMGAALCSAGYYLLGEKGAGEQHPIGMVTWGMVVGAVGLFVVSPPWALPFDRLGDLGGEDGSGAPVWVLLVTVAVVSTALAYTLSTSSLRYLPSTVASVLALSEPVLATLLAWALLDETLSSAQIVGMVVLLSGAALVQMAARTPVTPAEPLPTK</sequence>
<feature type="transmembrane region" description="Helical" evidence="7">
    <location>
        <begin position="105"/>
        <end position="126"/>
    </location>
</feature>
<evidence type="ECO:0000256" key="5">
    <source>
        <dbReference type="ARBA" id="ARBA00022989"/>
    </source>
</evidence>
<evidence type="ECO:0000256" key="6">
    <source>
        <dbReference type="ARBA" id="ARBA00023136"/>
    </source>
</evidence>
<keyword evidence="5 7" id="KW-1133">Transmembrane helix</keyword>
<evidence type="ECO:0000259" key="8">
    <source>
        <dbReference type="Pfam" id="PF00892"/>
    </source>
</evidence>
<keyword evidence="4 7" id="KW-0812">Transmembrane</keyword>
<organism evidence="9 10">
    <name type="scientific">Actinokineospora auranticolor</name>
    <dbReference type="NCBI Taxonomy" id="155976"/>
    <lineage>
        <taxon>Bacteria</taxon>
        <taxon>Bacillati</taxon>
        <taxon>Actinomycetota</taxon>
        <taxon>Actinomycetes</taxon>
        <taxon>Pseudonocardiales</taxon>
        <taxon>Pseudonocardiaceae</taxon>
        <taxon>Actinokineospora</taxon>
    </lineage>
</organism>
<dbReference type="Gene3D" id="1.10.3730.20">
    <property type="match status" value="1"/>
</dbReference>
<evidence type="ECO:0000256" key="1">
    <source>
        <dbReference type="ARBA" id="ARBA00004651"/>
    </source>
</evidence>
<gene>
    <name evidence="9" type="ORF">CLV40_107146</name>
</gene>
<dbReference type="SUPFAM" id="SSF103481">
    <property type="entry name" value="Multidrug resistance efflux transporter EmrE"/>
    <property type="match status" value="2"/>
</dbReference>
<evidence type="ECO:0000256" key="2">
    <source>
        <dbReference type="ARBA" id="ARBA00007362"/>
    </source>
</evidence>
<dbReference type="Pfam" id="PF00892">
    <property type="entry name" value="EamA"/>
    <property type="match status" value="2"/>
</dbReference>
<accession>A0A2S6GQH3</accession>
<feature type="transmembrane region" description="Helical" evidence="7">
    <location>
        <begin position="78"/>
        <end position="99"/>
    </location>
</feature>
<feature type="transmembrane region" description="Helical" evidence="7">
    <location>
        <begin position="261"/>
        <end position="281"/>
    </location>
</feature>
<feature type="domain" description="EamA" evidence="8">
    <location>
        <begin position="161"/>
        <end position="303"/>
    </location>
</feature>
<feature type="transmembrane region" description="Helical" evidence="7">
    <location>
        <begin position="191"/>
        <end position="211"/>
    </location>
</feature>
<dbReference type="AlphaFoldDB" id="A0A2S6GQH3"/>
<keyword evidence="10" id="KW-1185">Reference proteome</keyword>